<reference evidence="1" key="1">
    <citation type="submission" date="2021-06" db="EMBL/GenBank/DDBJ databases">
        <authorList>
            <person name="Hodson N. C."/>
            <person name="Mongue J. A."/>
            <person name="Jaron S. K."/>
        </authorList>
    </citation>
    <scope>NUCLEOTIDE SEQUENCE</scope>
</reference>
<protein>
    <recommendedName>
        <fullName evidence="3">NB-ARC domain-containing protein</fullName>
    </recommendedName>
</protein>
<gene>
    <name evidence="1" type="ORF">AFUS01_LOCUS16472</name>
</gene>
<dbReference type="EMBL" id="CAJVCH010151450">
    <property type="protein sequence ID" value="CAG7727641.1"/>
    <property type="molecule type" value="Genomic_DNA"/>
</dbReference>
<organism evidence="1 2">
    <name type="scientific">Allacma fusca</name>
    <dbReference type="NCBI Taxonomy" id="39272"/>
    <lineage>
        <taxon>Eukaryota</taxon>
        <taxon>Metazoa</taxon>
        <taxon>Ecdysozoa</taxon>
        <taxon>Arthropoda</taxon>
        <taxon>Hexapoda</taxon>
        <taxon>Collembola</taxon>
        <taxon>Symphypleona</taxon>
        <taxon>Sminthuridae</taxon>
        <taxon>Allacma</taxon>
    </lineage>
</organism>
<keyword evidence="2" id="KW-1185">Reference proteome</keyword>
<feature type="non-terminal residue" evidence="1">
    <location>
        <position position="523"/>
    </location>
</feature>
<evidence type="ECO:0000313" key="2">
    <source>
        <dbReference type="Proteomes" id="UP000708208"/>
    </source>
</evidence>
<dbReference type="PANTHER" id="PTHR35205">
    <property type="entry name" value="NB-ARC AND TPR DOMAIN PROTEIN"/>
    <property type="match status" value="1"/>
</dbReference>
<dbReference type="AlphaFoldDB" id="A0A8J2P8B0"/>
<name>A0A8J2P8B0_9HEXA</name>
<dbReference type="PANTHER" id="PTHR35205:SF1">
    <property type="entry name" value="ZU5 DOMAIN-CONTAINING PROTEIN"/>
    <property type="match status" value="1"/>
</dbReference>
<dbReference type="Proteomes" id="UP000708208">
    <property type="component" value="Unassembled WGS sequence"/>
</dbReference>
<comment type="caution">
    <text evidence="1">The sequence shown here is derived from an EMBL/GenBank/DDBJ whole genome shotgun (WGS) entry which is preliminary data.</text>
</comment>
<evidence type="ECO:0000313" key="1">
    <source>
        <dbReference type="EMBL" id="CAG7727641.1"/>
    </source>
</evidence>
<evidence type="ECO:0008006" key="3">
    <source>
        <dbReference type="Google" id="ProtNLM"/>
    </source>
</evidence>
<sequence>MGWLCCSSKITVVENKQRSRKSIPISIKSAKHSIPNLKQQFLAPIQKLPPFQKIEPFIPEITPPRIEFSVRDSDLPLVDCIEILQLLHKIVENNREEGTPTILAQADRRLGNVSKSDTVRKYIKRYGHKYDHILWLDAENRTVMQNSFCNLTVKLNNNLFDEEGKSYKPIQTLAKEIFRVLTQRHCLIIFDGVDDKKVFDSEEGIIDLLPQKFHGQVKPSIIITSRKSKWDNPELPVGLELAPLTEERCVEYLLTSLKVEDNSENRSTAALISQGTGRLPRLLKLSVAIMEQDARQNEALNKSPLQDFLDAYITIKRRFLPLRMNNARADSRYYILIHLAMSKVLEHPDVKAREIARKCCQLIMYFPNIKIPKKIFTLFFPYENQSVLKEGLQLLSNYCVVTDCVDHLEMHPLVQQAFVEVGRVNHWEGETIRNEIQILTSYLSIMTSEEECYREILACAIQVEEYVKHDYNNSFNLDFAKFLLSKIKDIYFEKTYEISERIFKFELATLGGTHRDTLNSQEA</sequence>
<proteinExistence type="predicted"/>
<accession>A0A8J2P8B0</accession>